<feature type="transmembrane region" description="Helical" evidence="1">
    <location>
        <begin position="614"/>
        <end position="634"/>
    </location>
</feature>
<keyword evidence="1" id="KW-0812">Transmembrane</keyword>
<keyword evidence="3" id="KW-1185">Reference proteome</keyword>
<proteinExistence type="predicted"/>
<evidence type="ECO:0000313" key="2">
    <source>
        <dbReference type="EMBL" id="KRM54323.1"/>
    </source>
</evidence>
<comment type="caution">
    <text evidence="2">The sequence shown here is derived from an EMBL/GenBank/DDBJ whole genome shotgun (WGS) entry which is preliminary data.</text>
</comment>
<feature type="transmembrane region" description="Helical" evidence="1">
    <location>
        <begin position="195"/>
        <end position="218"/>
    </location>
</feature>
<feature type="transmembrane region" description="Helical" evidence="1">
    <location>
        <begin position="230"/>
        <end position="248"/>
    </location>
</feature>
<gene>
    <name evidence="2" type="ORF">FC18_GL000542</name>
</gene>
<feature type="transmembrane region" description="Helical" evidence="1">
    <location>
        <begin position="78"/>
        <end position="99"/>
    </location>
</feature>
<feature type="transmembrane region" description="Helical" evidence="1">
    <location>
        <begin position="313"/>
        <end position="332"/>
    </location>
</feature>
<organism evidence="2 3">
    <name type="scientific">Lacticaseibacillus sharpeae JCM 1186 = DSM 20505</name>
    <dbReference type="NCBI Taxonomy" id="1291052"/>
    <lineage>
        <taxon>Bacteria</taxon>
        <taxon>Bacillati</taxon>
        <taxon>Bacillota</taxon>
        <taxon>Bacilli</taxon>
        <taxon>Lactobacillales</taxon>
        <taxon>Lactobacillaceae</taxon>
        <taxon>Lacticaseibacillus</taxon>
    </lineage>
</organism>
<reference evidence="2 3" key="1">
    <citation type="journal article" date="2015" name="Genome Announc.">
        <title>Expanding the biotechnology potential of lactobacilli through comparative genomics of 213 strains and associated genera.</title>
        <authorList>
            <person name="Sun Z."/>
            <person name="Harris H.M."/>
            <person name="McCann A."/>
            <person name="Guo C."/>
            <person name="Argimon S."/>
            <person name="Zhang W."/>
            <person name="Yang X."/>
            <person name="Jeffery I.B."/>
            <person name="Cooney J.C."/>
            <person name="Kagawa T.F."/>
            <person name="Liu W."/>
            <person name="Song Y."/>
            <person name="Salvetti E."/>
            <person name="Wrobel A."/>
            <person name="Rasinkangas P."/>
            <person name="Parkhill J."/>
            <person name="Rea M.C."/>
            <person name="O'Sullivan O."/>
            <person name="Ritari J."/>
            <person name="Douillard F.P."/>
            <person name="Paul Ross R."/>
            <person name="Yang R."/>
            <person name="Briner A.E."/>
            <person name="Felis G.E."/>
            <person name="de Vos W.M."/>
            <person name="Barrangou R."/>
            <person name="Klaenhammer T.R."/>
            <person name="Caufield P.W."/>
            <person name="Cui Y."/>
            <person name="Zhang H."/>
            <person name="O'Toole P.W."/>
        </authorList>
    </citation>
    <scope>NUCLEOTIDE SEQUENCE [LARGE SCALE GENOMIC DNA]</scope>
    <source>
        <strain evidence="2 3">DSM 20505</strain>
    </source>
</reference>
<name>A0A0R1ZTT1_9LACO</name>
<accession>A0A0R1ZTT1</accession>
<feature type="transmembrane region" description="Helical" evidence="1">
    <location>
        <begin position="283"/>
        <end position="304"/>
    </location>
</feature>
<feature type="transmembrane region" description="Helical" evidence="1">
    <location>
        <begin position="382"/>
        <end position="399"/>
    </location>
</feature>
<feature type="transmembrane region" description="Helical" evidence="1">
    <location>
        <begin position="352"/>
        <end position="375"/>
    </location>
</feature>
<feature type="transmembrane region" description="Helical" evidence="1">
    <location>
        <begin position="133"/>
        <end position="151"/>
    </location>
</feature>
<sequence>MNVLRKIPRVWRDEAVAAGVIILVAILTVLPQYLNHSLIVGMDALFHFNRFYDVAQQITHHNFSYFQSNYGFQQTGRIVNALYGPYLAYGLGWLLLHAGSWIRFELFSGVLIEMLAGFGAYILVRVAGSRRRYALVASLIFMLTGWVPAWLTTQEFMGWGAALSPFVLACGVYMLRHPDKHVPIWALAGSAAMLVQTHALSLVIVAVAMVPFVVVTFWRTQHKLRLVLELLASIVIVLLLTANVWGAMLEVFGSNHVLAPYMPLNSGTYTSKLSLGNYGRGTLGGSLGLVCTVAFIAQIAAVVLRRKRSQTDIILTATGAFFLVLSSALIPWNTIVAQHNIVGSYLQFPSRFAPVATLLLLAGLARTLSAVTPALTVNGRKVVAGILAFALVLVGYQTLSDVGRIADEWNKPKLLQSTSSVTLQATDMTEIRTAFTGTDLGLPLQMVTKATPDYLPVPAASVDWLQNNSQYALYHNQTVLVTTPETAAKGQIGNKIDANAYAEQAQTINDASPYVIYYDQIVAKNVDGKFTKRAGSNGRLIISWDAKHKGEIQVPAVAYAHTQVRLNGRRLDASDYARTDIGALIVHQKAGRNTLTLRYVPSRRTTMLLAATPWMWAVFAVSGLVGVLTAHGFFRKRVDK</sequence>
<feature type="transmembrane region" description="Helical" evidence="1">
    <location>
        <begin position="106"/>
        <end position="127"/>
    </location>
</feature>
<dbReference type="AlphaFoldDB" id="A0A0R1ZTT1"/>
<dbReference type="Proteomes" id="UP000051679">
    <property type="component" value="Unassembled WGS sequence"/>
</dbReference>
<protein>
    <recommendedName>
        <fullName evidence="4">Membrane protein 6-pyruvoyl-tetrahydropterin synthase-related domain-containing protein</fullName>
    </recommendedName>
</protein>
<keyword evidence="1" id="KW-1133">Transmembrane helix</keyword>
<dbReference type="EMBL" id="AYYO01000056">
    <property type="protein sequence ID" value="KRM54323.1"/>
    <property type="molecule type" value="Genomic_DNA"/>
</dbReference>
<dbReference type="STRING" id="1291052.FC18_GL000542"/>
<evidence type="ECO:0000313" key="3">
    <source>
        <dbReference type="Proteomes" id="UP000051679"/>
    </source>
</evidence>
<keyword evidence="1" id="KW-0472">Membrane</keyword>
<dbReference type="PATRIC" id="fig|1291052.5.peg.553"/>
<evidence type="ECO:0008006" key="4">
    <source>
        <dbReference type="Google" id="ProtNLM"/>
    </source>
</evidence>
<feature type="transmembrane region" description="Helical" evidence="1">
    <location>
        <begin position="15"/>
        <end position="34"/>
    </location>
</feature>
<evidence type="ECO:0000256" key="1">
    <source>
        <dbReference type="SAM" id="Phobius"/>
    </source>
</evidence>